<dbReference type="EMBL" id="JAEAOA010002173">
    <property type="protein sequence ID" value="KAK3596360.1"/>
    <property type="molecule type" value="Genomic_DNA"/>
</dbReference>
<name>A0AAE0SQN5_9BIVA</name>
<evidence type="ECO:0000256" key="5">
    <source>
        <dbReference type="ARBA" id="ARBA00022692"/>
    </source>
</evidence>
<evidence type="ECO:0000256" key="12">
    <source>
        <dbReference type="ARBA" id="ARBA00036634"/>
    </source>
</evidence>
<evidence type="ECO:0000256" key="7">
    <source>
        <dbReference type="ARBA" id="ARBA00022989"/>
    </source>
</evidence>
<keyword evidence="7 13" id="KW-1133">Transmembrane helix</keyword>
<feature type="transmembrane region" description="Helical" evidence="13">
    <location>
        <begin position="417"/>
        <end position="436"/>
    </location>
</feature>
<evidence type="ECO:0000256" key="13">
    <source>
        <dbReference type="SAM" id="Phobius"/>
    </source>
</evidence>
<feature type="transmembrane region" description="Helical" evidence="13">
    <location>
        <begin position="528"/>
        <end position="548"/>
    </location>
</feature>
<reference evidence="16" key="3">
    <citation type="submission" date="2023-05" db="EMBL/GenBank/DDBJ databases">
        <authorList>
            <person name="Smith C.H."/>
        </authorList>
    </citation>
    <scope>NUCLEOTIDE SEQUENCE</scope>
    <source>
        <strain evidence="16">CHS0354</strain>
        <tissue evidence="16">Mantle</tissue>
    </source>
</reference>
<proteinExistence type="predicted"/>
<keyword evidence="3" id="KW-0813">Transport</keyword>
<protein>
    <recommendedName>
        <fullName evidence="18">Polycystin cation channel PKD1/PKD2 domain-containing protein</fullName>
    </recommendedName>
</protein>
<dbReference type="GO" id="GO:0005765">
    <property type="term" value="C:lysosomal membrane"/>
    <property type="evidence" value="ECO:0007669"/>
    <property type="project" value="TreeGrafter"/>
</dbReference>
<gene>
    <name evidence="16" type="ORF">CHS0354_037079</name>
</gene>
<evidence type="ECO:0000256" key="10">
    <source>
        <dbReference type="ARBA" id="ARBA00023157"/>
    </source>
</evidence>
<sequence>MIGSETPNEVMAALLRRKEVEKEKEHGQIIDIEVAALEEVHVQVKGQKKKDKDKKGRKLRRCLRLYLYAAAKWRDCNCYFNLIFFIVAVIQIIKTALLTKQMLEFGDQRAHFQGLVDRGKTTLSHLLLSSWESSMEVPPYPPNSGKYAVYTINDLTKHINFAVEKYYSSPNDAIGIYMLNGSKECVEGAVIFCVNYFTYDNVKMDVSKHKAEMYDVCFKSHPNLLDNGNCSYDIVADMKINHLNETLIFNSFLKINLTFHLFSLRLDISSGSGRCLSIHGIISFTNKDDNGQALVELQTDTGEVSCKDIGVDLPDIETIIESNYAVIVMIFASISMVFMVLDFAAGIYLYHKTNKYMKQNSEKHFPGQQNGISFKEYACHIKGWNLVVMIGDFCTFIGTIGAYTMDVKWRLYRLDENAIWLGLGCLLCWISLARYIHFNKKFHLLFRTMYHAFPDVLAYLFCVGLLFIGFTLCGYVVFGPYHNKFQTMSNAADTLFSTISGDEITITLAAIETDKLGSQAVWWFAKTYLWMFISIFTVFILNILIAIFNSAYETIQKEYEEKKKNTDPLRRVLRELLYTDDNLQGSIGQVKNGLHEILNCENNTDMSPREYDLRQELKAVVMDNDTSRKPTIKEFMESGGERLNKHFSHWRVHCIIPKEDVEV</sequence>
<evidence type="ECO:0000259" key="14">
    <source>
        <dbReference type="Pfam" id="PF08016"/>
    </source>
</evidence>
<dbReference type="Pfam" id="PF21381">
    <property type="entry name" value="MCLN_ECD"/>
    <property type="match status" value="1"/>
</dbReference>
<dbReference type="GO" id="GO:0072345">
    <property type="term" value="F:NAADP-sensitive calcium-release channel activity"/>
    <property type="evidence" value="ECO:0007669"/>
    <property type="project" value="TreeGrafter"/>
</dbReference>
<evidence type="ECO:0000256" key="11">
    <source>
        <dbReference type="ARBA" id="ARBA00023303"/>
    </source>
</evidence>
<evidence type="ECO:0000256" key="1">
    <source>
        <dbReference type="ARBA" id="ARBA00004337"/>
    </source>
</evidence>
<organism evidence="16 17">
    <name type="scientific">Potamilus streckersoni</name>
    <dbReference type="NCBI Taxonomy" id="2493646"/>
    <lineage>
        <taxon>Eukaryota</taxon>
        <taxon>Metazoa</taxon>
        <taxon>Spiralia</taxon>
        <taxon>Lophotrochozoa</taxon>
        <taxon>Mollusca</taxon>
        <taxon>Bivalvia</taxon>
        <taxon>Autobranchia</taxon>
        <taxon>Heteroconchia</taxon>
        <taxon>Palaeoheterodonta</taxon>
        <taxon>Unionida</taxon>
        <taxon>Unionoidea</taxon>
        <taxon>Unionidae</taxon>
        <taxon>Ambleminae</taxon>
        <taxon>Lampsilini</taxon>
        <taxon>Potamilus</taxon>
    </lineage>
</organism>
<keyword evidence="4" id="KW-1003">Cell membrane</keyword>
<comment type="caution">
    <text evidence="16">The sequence shown here is derived from an EMBL/GenBank/DDBJ whole genome shotgun (WGS) entry which is preliminary data.</text>
</comment>
<evidence type="ECO:0000256" key="6">
    <source>
        <dbReference type="ARBA" id="ARBA00022753"/>
    </source>
</evidence>
<dbReference type="GO" id="GO:0010008">
    <property type="term" value="C:endosome membrane"/>
    <property type="evidence" value="ECO:0007669"/>
    <property type="project" value="UniProtKB-SubCell"/>
</dbReference>
<evidence type="ECO:0000313" key="17">
    <source>
        <dbReference type="Proteomes" id="UP001195483"/>
    </source>
</evidence>
<dbReference type="AlphaFoldDB" id="A0AAE0SQN5"/>
<feature type="transmembrane region" description="Helical" evidence="13">
    <location>
        <begin position="456"/>
        <end position="478"/>
    </location>
</feature>
<keyword evidence="6" id="KW-0967">Endosome</keyword>
<evidence type="ECO:0000259" key="15">
    <source>
        <dbReference type="Pfam" id="PF21381"/>
    </source>
</evidence>
<evidence type="ECO:0000256" key="2">
    <source>
        <dbReference type="ARBA" id="ARBA00004651"/>
    </source>
</evidence>
<dbReference type="PANTHER" id="PTHR12127">
    <property type="entry name" value="MUCOLIPIN"/>
    <property type="match status" value="1"/>
</dbReference>
<dbReference type="InterPro" id="IPR039031">
    <property type="entry name" value="Mucolipin"/>
</dbReference>
<evidence type="ECO:0000256" key="8">
    <source>
        <dbReference type="ARBA" id="ARBA00023065"/>
    </source>
</evidence>
<comment type="subcellular location">
    <subcellularLocation>
        <location evidence="2">Cell membrane</location>
        <topology evidence="2">Multi-pass membrane protein</topology>
    </subcellularLocation>
    <subcellularLocation>
        <location evidence="1">Endosome membrane</location>
        <topology evidence="1">Multi-pass membrane protein</topology>
    </subcellularLocation>
</comment>
<reference evidence="16" key="2">
    <citation type="journal article" date="2021" name="Genome Biol. Evol.">
        <title>Developing a high-quality reference genome for a parasitic bivalve with doubly uniparental inheritance (Bivalvia: Unionida).</title>
        <authorList>
            <person name="Smith C.H."/>
        </authorList>
    </citation>
    <scope>NUCLEOTIDE SEQUENCE</scope>
    <source>
        <strain evidence="16">CHS0354</strain>
        <tissue evidence="16">Mantle</tissue>
    </source>
</reference>
<accession>A0AAE0SQN5</accession>
<dbReference type="Gene3D" id="1.10.287.70">
    <property type="match status" value="1"/>
</dbReference>
<feature type="transmembrane region" description="Helical" evidence="13">
    <location>
        <begin position="384"/>
        <end position="405"/>
    </location>
</feature>
<comment type="catalytic activity">
    <reaction evidence="12">
        <text>Ca(2+)(in) = Ca(2+)(out)</text>
        <dbReference type="Rhea" id="RHEA:29671"/>
        <dbReference type="ChEBI" id="CHEBI:29108"/>
    </reaction>
</comment>
<feature type="domain" description="Polycystin cation channel PKD1/PKD2" evidence="14">
    <location>
        <begin position="421"/>
        <end position="555"/>
    </location>
</feature>
<dbReference type="Pfam" id="PF08016">
    <property type="entry name" value="PKD_channel"/>
    <property type="match status" value="1"/>
</dbReference>
<evidence type="ECO:0000256" key="9">
    <source>
        <dbReference type="ARBA" id="ARBA00023136"/>
    </source>
</evidence>
<dbReference type="PANTHER" id="PTHR12127:SF7">
    <property type="entry name" value="SD02261P"/>
    <property type="match status" value="1"/>
</dbReference>
<feature type="transmembrane region" description="Helical" evidence="13">
    <location>
        <begin position="324"/>
        <end position="350"/>
    </location>
</feature>
<evidence type="ECO:0000313" key="16">
    <source>
        <dbReference type="EMBL" id="KAK3596360.1"/>
    </source>
</evidence>
<keyword evidence="9 13" id="KW-0472">Membrane</keyword>
<keyword evidence="5 13" id="KW-0812">Transmembrane</keyword>
<dbReference type="SUPFAM" id="SSF81324">
    <property type="entry name" value="Voltage-gated potassium channels"/>
    <property type="match status" value="1"/>
</dbReference>
<reference evidence="16" key="1">
    <citation type="journal article" date="2021" name="Genome Biol. Evol.">
        <title>A High-Quality Reference Genome for a Parasitic Bivalve with Doubly Uniparental Inheritance (Bivalvia: Unionida).</title>
        <authorList>
            <person name="Smith C.H."/>
        </authorList>
    </citation>
    <scope>NUCLEOTIDE SEQUENCE</scope>
    <source>
        <strain evidence="16">CHS0354</strain>
    </source>
</reference>
<evidence type="ECO:0008006" key="18">
    <source>
        <dbReference type="Google" id="ProtNLM"/>
    </source>
</evidence>
<dbReference type="InterPro" id="IPR013122">
    <property type="entry name" value="PKD1_2_channel"/>
</dbReference>
<evidence type="ECO:0000256" key="3">
    <source>
        <dbReference type="ARBA" id="ARBA00022448"/>
    </source>
</evidence>
<keyword evidence="8" id="KW-0406">Ion transport</keyword>
<dbReference type="Proteomes" id="UP001195483">
    <property type="component" value="Unassembled WGS sequence"/>
</dbReference>
<keyword evidence="17" id="KW-1185">Reference proteome</keyword>
<dbReference type="InterPro" id="IPR049134">
    <property type="entry name" value="MCLN_ECD"/>
</dbReference>
<keyword evidence="10" id="KW-1015">Disulfide bond</keyword>
<keyword evidence="11" id="KW-0407">Ion channel</keyword>
<feature type="domain" description="Mucolipin extracytosolic" evidence="15">
    <location>
        <begin position="144"/>
        <end position="307"/>
    </location>
</feature>
<evidence type="ECO:0000256" key="4">
    <source>
        <dbReference type="ARBA" id="ARBA00022475"/>
    </source>
</evidence>
<dbReference type="GO" id="GO:0005886">
    <property type="term" value="C:plasma membrane"/>
    <property type="evidence" value="ECO:0007669"/>
    <property type="project" value="UniProtKB-SubCell"/>
</dbReference>